<evidence type="ECO:0000313" key="3">
    <source>
        <dbReference type="Proteomes" id="UP001139488"/>
    </source>
</evidence>
<dbReference type="GO" id="GO:0016747">
    <property type="term" value="F:acyltransferase activity, transferring groups other than amino-acyl groups"/>
    <property type="evidence" value="ECO:0007669"/>
    <property type="project" value="InterPro"/>
</dbReference>
<gene>
    <name evidence="2" type="ORF">LNL84_07495</name>
</gene>
<dbReference type="PROSITE" id="PS51186">
    <property type="entry name" value="GNAT"/>
    <property type="match status" value="1"/>
</dbReference>
<dbReference type="EMBL" id="JAJNNZ010000004">
    <property type="protein sequence ID" value="MCJ2376680.1"/>
    <property type="molecule type" value="Genomic_DNA"/>
</dbReference>
<protein>
    <submittedName>
        <fullName evidence="2">GNAT family N-acetyltransferase</fullName>
    </submittedName>
</protein>
<dbReference type="SUPFAM" id="SSF55729">
    <property type="entry name" value="Acyl-CoA N-acyltransferases (Nat)"/>
    <property type="match status" value="1"/>
</dbReference>
<dbReference type="Proteomes" id="UP001139488">
    <property type="component" value="Unassembled WGS sequence"/>
</dbReference>
<accession>A0A9X1WE78</accession>
<dbReference type="CDD" id="cd04301">
    <property type="entry name" value="NAT_SF"/>
    <property type="match status" value="1"/>
</dbReference>
<reference evidence="2" key="1">
    <citation type="submission" date="2021-11" db="EMBL/GenBank/DDBJ databases">
        <title>Vibrio ZSDE26 sp. nov. and Vibrio ZSDZ34 sp. nov., isolated from coastal seawater in Qingdao.</title>
        <authorList>
            <person name="Zhang P."/>
        </authorList>
    </citation>
    <scope>NUCLEOTIDE SEQUENCE</scope>
    <source>
        <strain evidence="2">ZSDZ34</strain>
    </source>
</reference>
<name>A0A9X1WE78_9VIBR</name>
<comment type="caution">
    <text evidence="2">The sequence shown here is derived from an EMBL/GenBank/DDBJ whole genome shotgun (WGS) entry which is preliminary data.</text>
</comment>
<dbReference type="InterPro" id="IPR016181">
    <property type="entry name" value="Acyl_CoA_acyltransferase"/>
</dbReference>
<organism evidence="2 3">
    <name type="scientific">Vibrio gelatinilyticus</name>
    <dbReference type="NCBI Taxonomy" id="2893468"/>
    <lineage>
        <taxon>Bacteria</taxon>
        <taxon>Pseudomonadati</taxon>
        <taxon>Pseudomonadota</taxon>
        <taxon>Gammaproteobacteria</taxon>
        <taxon>Vibrionales</taxon>
        <taxon>Vibrionaceae</taxon>
        <taxon>Vibrio</taxon>
    </lineage>
</organism>
<dbReference type="Gene3D" id="3.40.630.30">
    <property type="match status" value="1"/>
</dbReference>
<sequence>MISIVPLQQVLLDEVMKLSVADDQIPYVGHIEELIRASFTKPDETQWVICRNNFPVGFYILDAAYARNYSFCPEGSIGLRSFFVDVNHQGKGIAKKALEHILKNYVQSSLHHSRTAELYLTVNCRNTLAYEIYIAVGFVDTKELYLGGAAGPQHIMRARGSVV</sequence>
<evidence type="ECO:0000259" key="1">
    <source>
        <dbReference type="PROSITE" id="PS51186"/>
    </source>
</evidence>
<feature type="domain" description="N-acetyltransferase" evidence="1">
    <location>
        <begin position="2"/>
        <end position="159"/>
    </location>
</feature>
<dbReference type="RefSeq" id="WP_244356445.1">
    <property type="nucleotide sequence ID" value="NZ_JAJNNZ010000004.1"/>
</dbReference>
<dbReference type="AlphaFoldDB" id="A0A9X1WE78"/>
<dbReference type="Pfam" id="PF00583">
    <property type="entry name" value="Acetyltransf_1"/>
    <property type="match status" value="1"/>
</dbReference>
<proteinExistence type="predicted"/>
<dbReference type="InterPro" id="IPR000182">
    <property type="entry name" value="GNAT_dom"/>
</dbReference>
<evidence type="ECO:0000313" key="2">
    <source>
        <dbReference type="EMBL" id="MCJ2376680.1"/>
    </source>
</evidence>
<keyword evidence="3" id="KW-1185">Reference proteome</keyword>